<dbReference type="PANTHER" id="PTHR31777:SF0">
    <property type="entry name" value="TRANSMEMBRANE PROTEIN 169"/>
    <property type="match status" value="1"/>
</dbReference>
<feature type="transmembrane region" description="Helical" evidence="2">
    <location>
        <begin position="261"/>
        <end position="281"/>
    </location>
</feature>
<keyword evidence="2" id="KW-0812">Transmembrane</keyword>
<name>A0AAV1YSP9_9ARAC</name>
<accession>A0AAV1YSP9</accession>
<proteinExistence type="predicted"/>
<evidence type="ECO:0000256" key="2">
    <source>
        <dbReference type="SAM" id="Phobius"/>
    </source>
</evidence>
<organism evidence="3 4">
    <name type="scientific">Larinioides sclopetarius</name>
    <dbReference type="NCBI Taxonomy" id="280406"/>
    <lineage>
        <taxon>Eukaryota</taxon>
        <taxon>Metazoa</taxon>
        <taxon>Ecdysozoa</taxon>
        <taxon>Arthropoda</taxon>
        <taxon>Chelicerata</taxon>
        <taxon>Arachnida</taxon>
        <taxon>Araneae</taxon>
        <taxon>Araneomorphae</taxon>
        <taxon>Entelegynae</taxon>
        <taxon>Araneoidea</taxon>
        <taxon>Araneidae</taxon>
        <taxon>Larinioides</taxon>
    </lineage>
</organism>
<dbReference type="AlphaFoldDB" id="A0AAV1YSP9"/>
<reference evidence="3 4" key="1">
    <citation type="submission" date="2024-04" db="EMBL/GenBank/DDBJ databases">
        <authorList>
            <person name="Rising A."/>
            <person name="Reimegard J."/>
            <person name="Sonavane S."/>
            <person name="Akerstrom W."/>
            <person name="Nylinder S."/>
            <person name="Hedman E."/>
            <person name="Kallberg Y."/>
        </authorList>
    </citation>
    <scope>NUCLEOTIDE SEQUENCE [LARGE SCALE GENOMIC DNA]</scope>
</reference>
<feature type="region of interest" description="Disordered" evidence="1">
    <location>
        <begin position="58"/>
        <end position="113"/>
    </location>
</feature>
<dbReference type="InterPro" id="IPR029386">
    <property type="entry name" value="TMEM169"/>
</dbReference>
<sequence>MDVVDKPVFVPPRKRGSKSSSKSSNESLQMLGTVSGNNCSPQNCSKIDHRANRKLHQPAGHEYSKERTNVKVHSNSLCKVGSPGRRSITYQNQSSKVNNGKSDESDRNSDVSDCIHINDSGYAEIELSNERSALNSRSVSSIGSCGGSFVTMTGTVKRGRKKGQTMDMKVQMSREELDELEHSILSQQIEDDDRCFFGIRKGPHVLTLSLILVPVVLVLSAGYSFYMGTMTWYNVLVYFSEKKTIFHKICVSPLLIISYPFLITLSTVGLGIYAAIVQISWHFDSWRREIQDWEKGFYGWLCGVVHLEDCSPYEVVILTEVLPPSEDVKQAKQNLEDTAL</sequence>
<evidence type="ECO:0008006" key="5">
    <source>
        <dbReference type="Google" id="ProtNLM"/>
    </source>
</evidence>
<feature type="compositionally biased region" description="Polar residues" evidence="1">
    <location>
        <begin position="88"/>
        <end position="100"/>
    </location>
</feature>
<keyword evidence="2" id="KW-0472">Membrane</keyword>
<keyword evidence="4" id="KW-1185">Reference proteome</keyword>
<gene>
    <name evidence="3" type="ORF">LARSCL_LOCUS581</name>
</gene>
<dbReference type="Proteomes" id="UP001497382">
    <property type="component" value="Unassembled WGS sequence"/>
</dbReference>
<feature type="compositionally biased region" description="Basic and acidic residues" evidence="1">
    <location>
        <begin position="101"/>
        <end position="110"/>
    </location>
</feature>
<keyword evidence="2" id="KW-1133">Transmembrane helix</keyword>
<dbReference type="Pfam" id="PF15052">
    <property type="entry name" value="TMEM169"/>
    <property type="match status" value="1"/>
</dbReference>
<evidence type="ECO:0000313" key="4">
    <source>
        <dbReference type="Proteomes" id="UP001497382"/>
    </source>
</evidence>
<dbReference type="PANTHER" id="PTHR31777">
    <property type="entry name" value="TRANSMEMBRANE PROTEIN 169"/>
    <property type="match status" value="1"/>
</dbReference>
<comment type="caution">
    <text evidence="3">The sequence shown here is derived from an EMBL/GenBank/DDBJ whole genome shotgun (WGS) entry which is preliminary data.</text>
</comment>
<feature type="region of interest" description="Disordered" evidence="1">
    <location>
        <begin position="1"/>
        <end position="42"/>
    </location>
</feature>
<feature type="compositionally biased region" description="Polar residues" evidence="1">
    <location>
        <begin position="25"/>
        <end position="42"/>
    </location>
</feature>
<dbReference type="EMBL" id="CAXIEN010000003">
    <property type="protein sequence ID" value="CAL1261726.1"/>
    <property type="molecule type" value="Genomic_DNA"/>
</dbReference>
<feature type="transmembrane region" description="Helical" evidence="2">
    <location>
        <begin position="205"/>
        <end position="226"/>
    </location>
</feature>
<evidence type="ECO:0000313" key="3">
    <source>
        <dbReference type="EMBL" id="CAL1261726.1"/>
    </source>
</evidence>
<protein>
    <recommendedName>
        <fullName evidence="5">Transmembrane protein 169</fullName>
    </recommendedName>
</protein>
<evidence type="ECO:0000256" key="1">
    <source>
        <dbReference type="SAM" id="MobiDB-lite"/>
    </source>
</evidence>